<evidence type="ECO:0000313" key="8">
    <source>
        <dbReference type="EMBL" id="KAK9844698.1"/>
    </source>
</evidence>
<evidence type="ECO:0000313" key="9">
    <source>
        <dbReference type="Proteomes" id="UP001438707"/>
    </source>
</evidence>
<protein>
    <recommendedName>
        <fullName evidence="10">Cleft lip and palate associated transmembrane protein</fullName>
    </recommendedName>
</protein>
<feature type="region of interest" description="Disordered" evidence="6">
    <location>
        <begin position="588"/>
        <end position="665"/>
    </location>
</feature>
<organism evidence="8 9">
    <name type="scientific">Apatococcus lobatus</name>
    <dbReference type="NCBI Taxonomy" id="904363"/>
    <lineage>
        <taxon>Eukaryota</taxon>
        <taxon>Viridiplantae</taxon>
        <taxon>Chlorophyta</taxon>
        <taxon>core chlorophytes</taxon>
        <taxon>Trebouxiophyceae</taxon>
        <taxon>Chlorellales</taxon>
        <taxon>Chlorellaceae</taxon>
        <taxon>Apatococcus</taxon>
    </lineage>
</organism>
<reference evidence="8 9" key="1">
    <citation type="journal article" date="2024" name="Nat. Commun.">
        <title>Phylogenomics reveals the evolutionary origins of lichenization in chlorophyte algae.</title>
        <authorList>
            <person name="Puginier C."/>
            <person name="Libourel C."/>
            <person name="Otte J."/>
            <person name="Skaloud P."/>
            <person name="Haon M."/>
            <person name="Grisel S."/>
            <person name="Petersen M."/>
            <person name="Berrin J.G."/>
            <person name="Delaux P.M."/>
            <person name="Dal Grande F."/>
            <person name="Keller J."/>
        </authorList>
    </citation>
    <scope>NUCLEOTIDE SEQUENCE [LARGE SCALE GENOMIC DNA]</scope>
    <source>
        <strain evidence="8 9">SAG 2145</strain>
    </source>
</reference>
<dbReference type="Proteomes" id="UP001438707">
    <property type="component" value="Unassembled WGS sequence"/>
</dbReference>
<dbReference type="PANTHER" id="PTHR21347:SF0">
    <property type="entry name" value="LIPID SCRAMBLASE CLPTM1L"/>
    <property type="match status" value="1"/>
</dbReference>
<accession>A0AAW1SGX2</accession>
<dbReference type="GO" id="GO:0016020">
    <property type="term" value="C:membrane"/>
    <property type="evidence" value="ECO:0007669"/>
    <property type="project" value="UniProtKB-SubCell"/>
</dbReference>
<gene>
    <name evidence="8" type="ORF">WJX74_005660</name>
</gene>
<dbReference type="AlphaFoldDB" id="A0AAW1SGX2"/>
<feature type="transmembrane region" description="Helical" evidence="7">
    <location>
        <begin position="470"/>
        <end position="491"/>
    </location>
</feature>
<evidence type="ECO:0000256" key="4">
    <source>
        <dbReference type="ARBA" id="ARBA00022989"/>
    </source>
</evidence>
<keyword evidence="9" id="KW-1185">Reference proteome</keyword>
<dbReference type="EMBL" id="JALJOS010000001">
    <property type="protein sequence ID" value="KAK9844698.1"/>
    <property type="molecule type" value="Genomic_DNA"/>
</dbReference>
<evidence type="ECO:0000256" key="2">
    <source>
        <dbReference type="ARBA" id="ARBA00009310"/>
    </source>
</evidence>
<evidence type="ECO:0000256" key="6">
    <source>
        <dbReference type="SAM" id="MobiDB-lite"/>
    </source>
</evidence>
<proteinExistence type="inferred from homology"/>
<feature type="transmembrane region" description="Helical" evidence="7">
    <location>
        <begin position="325"/>
        <end position="345"/>
    </location>
</feature>
<evidence type="ECO:0000256" key="7">
    <source>
        <dbReference type="SAM" id="Phobius"/>
    </source>
</evidence>
<comment type="similarity">
    <text evidence="2">Belongs to the CLPTM1 family.</text>
</comment>
<evidence type="ECO:0000256" key="1">
    <source>
        <dbReference type="ARBA" id="ARBA00004141"/>
    </source>
</evidence>
<feature type="transmembrane region" description="Helical" evidence="7">
    <location>
        <begin position="366"/>
        <end position="381"/>
    </location>
</feature>
<feature type="transmembrane region" description="Helical" evidence="7">
    <location>
        <begin position="387"/>
        <end position="405"/>
    </location>
</feature>
<feature type="transmembrane region" description="Helical" evidence="7">
    <location>
        <begin position="445"/>
        <end position="464"/>
    </location>
</feature>
<comment type="caution">
    <text evidence="8">The sequence shown here is derived from an EMBL/GenBank/DDBJ whole genome shotgun (WGS) entry which is preliminary data.</text>
</comment>
<evidence type="ECO:0008006" key="10">
    <source>
        <dbReference type="Google" id="ProtNLM"/>
    </source>
</evidence>
<name>A0AAW1SGX2_9CHLO</name>
<keyword evidence="4 7" id="KW-1133">Transmembrane helix</keyword>
<evidence type="ECO:0000256" key="5">
    <source>
        <dbReference type="ARBA" id="ARBA00023136"/>
    </source>
</evidence>
<dbReference type="PANTHER" id="PTHR21347">
    <property type="entry name" value="CLEFT LIP AND PALATE ASSOCIATED TRANSMEMBRANE PROTEIN-RELATED"/>
    <property type="match status" value="1"/>
</dbReference>
<sequence length="665" mass="73637">MLDQLRGALGMTAPAAPAAGQQGAQTRQGNGIVGGVFRALVMWFIFKSLFGGGGPSTKNVPRDKQLWPKYQKGDLVDMAFYLSEAPYPSAVDTTAPPLWDLKGVPIASQGDLATNFTYSPSQAVQNNGSLFLHVITHKQGGSPDPSSPSFNQGSTFFSTHPVVTYAAKPKEKAGVSLLEAAQASKAEAAQAAKVAEQAAVVAKDRPIISFIKPNLTVAVVDDFSIYPVTSIPPPVQERLEIDREAMEYYPSIYFNDFWILQDHLIPMNDTVTEVAMHISLSTLGNWKWQIYAQMEQSFSMQRSMGTMGEGDSDELKRVLTEGNPYLLALTFCVSLLHSVFDLLAFKNDIGFWKNKKSVEGLSVRSVLINAFCQVVIFLYLLDNDTSFVILASSGIGLLIEFWKVTKAMNVTLDRSGPNGPRLRFADKQGYNTTKTKQYDDEAMRYLSYVLYPCVVGYAIYALIYEKHTSWYSFILNSLVGAVYTFGFILMCPQLYINWKLKSVAHLPWRQMTYKFLNTIIDDLFAFVIKMPLLHRLSVFRDDLVFAVYIYQRWAYRVDKKRANEFGYSEEQPDEAAKELEGKSTITGQPMLAETDPSAPAAPIPAASTADLDAPLGNHHKSPGSSDSFEDLGPEAESLRHRGLDGDPTPPLAAGAPIPREVKKQQ</sequence>
<dbReference type="Pfam" id="PF05602">
    <property type="entry name" value="CLPTM1"/>
    <property type="match status" value="1"/>
</dbReference>
<keyword evidence="5 7" id="KW-0472">Membrane</keyword>
<keyword evidence="3 7" id="KW-0812">Transmembrane</keyword>
<evidence type="ECO:0000256" key="3">
    <source>
        <dbReference type="ARBA" id="ARBA00022692"/>
    </source>
</evidence>
<feature type="compositionally biased region" description="Low complexity" evidence="6">
    <location>
        <begin position="594"/>
        <end position="610"/>
    </location>
</feature>
<dbReference type="GO" id="GO:0012505">
    <property type="term" value="C:endomembrane system"/>
    <property type="evidence" value="ECO:0007669"/>
    <property type="project" value="TreeGrafter"/>
</dbReference>
<dbReference type="InterPro" id="IPR008429">
    <property type="entry name" value="CLPTM1"/>
</dbReference>
<comment type="subcellular location">
    <subcellularLocation>
        <location evidence="1">Membrane</location>
        <topology evidence="1">Multi-pass membrane protein</topology>
    </subcellularLocation>
</comment>